<keyword evidence="1" id="KW-1133">Transmembrane helix</keyword>
<name>A0A1G7HHH1_9SPHI</name>
<keyword evidence="3" id="KW-1185">Reference proteome</keyword>
<gene>
    <name evidence="2" type="ORF">SAMN05216464_111226</name>
</gene>
<evidence type="ECO:0008006" key="4">
    <source>
        <dbReference type="Google" id="ProtNLM"/>
    </source>
</evidence>
<protein>
    <recommendedName>
        <fullName evidence="4">DoxX-like family protein</fullName>
    </recommendedName>
</protein>
<keyword evidence="1" id="KW-0472">Membrane</keyword>
<keyword evidence="1" id="KW-0812">Transmembrane</keyword>
<accession>A0A1G7HHH1</accession>
<feature type="transmembrane region" description="Helical" evidence="1">
    <location>
        <begin position="49"/>
        <end position="82"/>
    </location>
</feature>
<dbReference type="AlphaFoldDB" id="A0A1G7HHH1"/>
<dbReference type="RefSeq" id="WP_240315313.1">
    <property type="nucleotide sequence ID" value="NZ_FNAI01000011.1"/>
</dbReference>
<organism evidence="2 3">
    <name type="scientific">Mucilaginibacter pineti</name>
    <dbReference type="NCBI Taxonomy" id="1391627"/>
    <lineage>
        <taxon>Bacteria</taxon>
        <taxon>Pseudomonadati</taxon>
        <taxon>Bacteroidota</taxon>
        <taxon>Sphingobacteriia</taxon>
        <taxon>Sphingobacteriales</taxon>
        <taxon>Sphingobacteriaceae</taxon>
        <taxon>Mucilaginibacter</taxon>
    </lineage>
</organism>
<feature type="transmembrane region" description="Helical" evidence="1">
    <location>
        <begin position="94"/>
        <end position="114"/>
    </location>
</feature>
<evidence type="ECO:0000313" key="2">
    <source>
        <dbReference type="EMBL" id="SDE99734.1"/>
    </source>
</evidence>
<sequence>MKIISAVLILITVFFSFKHGWGALTMKPKPGEENMMTALGISRPVLYVIGLLTLAVGVLVLFPATFVAGSVINAALILLILILQLRAGNMKAALIEIPFLLMPLAMIWLGYPLYKG</sequence>
<evidence type="ECO:0000313" key="3">
    <source>
        <dbReference type="Proteomes" id="UP000199072"/>
    </source>
</evidence>
<proteinExistence type="predicted"/>
<reference evidence="2 3" key="1">
    <citation type="submission" date="2016-10" db="EMBL/GenBank/DDBJ databases">
        <authorList>
            <person name="de Groot N.N."/>
        </authorList>
    </citation>
    <scope>NUCLEOTIDE SEQUENCE [LARGE SCALE GENOMIC DNA]</scope>
    <source>
        <strain evidence="2 3">47C3B</strain>
    </source>
</reference>
<dbReference type="Proteomes" id="UP000199072">
    <property type="component" value="Unassembled WGS sequence"/>
</dbReference>
<evidence type="ECO:0000256" key="1">
    <source>
        <dbReference type="SAM" id="Phobius"/>
    </source>
</evidence>
<dbReference type="EMBL" id="FNAI01000011">
    <property type="protein sequence ID" value="SDE99734.1"/>
    <property type="molecule type" value="Genomic_DNA"/>
</dbReference>
<dbReference type="STRING" id="1391627.SAMN05216464_111226"/>